<feature type="domain" description="HTH araC/xylS-type" evidence="3">
    <location>
        <begin position="1"/>
        <end position="44"/>
    </location>
</feature>
<name>A0AAP3XPS9_9PROT</name>
<organism evidence="4 5">
    <name type="scientific">Marinimicrococcus flavescens</name>
    <dbReference type="NCBI Taxonomy" id="3031815"/>
    <lineage>
        <taxon>Bacteria</taxon>
        <taxon>Pseudomonadati</taxon>
        <taxon>Pseudomonadota</taxon>
        <taxon>Alphaproteobacteria</taxon>
        <taxon>Geminicoccales</taxon>
        <taxon>Geminicoccaceae</taxon>
        <taxon>Marinimicrococcus</taxon>
    </lineage>
</organism>
<dbReference type="AlphaFoldDB" id="A0AAP3XPS9"/>
<evidence type="ECO:0000256" key="2">
    <source>
        <dbReference type="ARBA" id="ARBA00023163"/>
    </source>
</evidence>
<keyword evidence="5" id="KW-1185">Reference proteome</keyword>
<proteinExistence type="predicted"/>
<evidence type="ECO:0000256" key="1">
    <source>
        <dbReference type="ARBA" id="ARBA00023015"/>
    </source>
</evidence>
<feature type="non-terminal residue" evidence="4">
    <location>
        <position position="1"/>
    </location>
</feature>
<dbReference type="GO" id="GO:0043565">
    <property type="term" value="F:sequence-specific DNA binding"/>
    <property type="evidence" value="ECO:0007669"/>
    <property type="project" value="InterPro"/>
</dbReference>
<evidence type="ECO:0000313" key="5">
    <source>
        <dbReference type="Proteomes" id="UP001301140"/>
    </source>
</evidence>
<accession>A0AAP3XPS9</accession>
<dbReference type="RefSeq" id="WP_327788229.1">
    <property type="nucleotide sequence ID" value="NZ_JARGEQ010000042.1"/>
</dbReference>
<evidence type="ECO:0000313" key="4">
    <source>
        <dbReference type="EMBL" id="MDF1585809.1"/>
    </source>
</evidence>
<dbReference type="InterPro" id="IPR018060">
    <property type="entry name" value="HTH_AraC"/>
</dbReference>
<sequence>KDLKRWPERSFQDIALDYHFNDYETFTRAFKRLLHTTPTQVRNKPYNPMLPLLHRLHEQDLLHLPVVQGTPPQIVKLDEITLKGPIVNVTSDYSVISEAWSQLFTRVPNLYGRRLPERYYQVGYWTDDFENSGNSFICACEFYSQPEITGRHLYSVTPTFFRHFDDSEQAQLSADFSIYSLPAATYLK</sequence>
<dbReference type="PROSITE" id="PS01124">
    <property type="entry name" value="HTH_ARAC_FAMILY_2"/>
    <property type="match status" value="1"/>
</dbReference>
<dbReference type="SUPFAM" id="SSF46689">
    <property type="entry name" value="Homeodomain-like"/>
    <property type="match status" value="1"/>
</dbReference>
<dbReference type="Gene3D" id="1.10.10.60">
    <property type="entry name" value="Homeodomain-like"/>
    <property type="match status" value="1"/>
</dbReference>
<reference evidence="4 5" key="1">
    <citation type="submission" date="2023-03" db="EMBL/GenBank/DDBJ databases">
        <title>YIM 152171 draft genome.</title>
        <authorList>
            <person name="Yang Z."/>
        </authorList>
    </citation>
    <scope>NUCLEOTIDE SEQUENCE [LARGE SCALE GENOMIC DNA]</scope>
    <source>
        <strain evidence="4 5">YIM 152171</strain>
    </source>
</reference>
<dbReference type="Proteomes" id="UP001301140">
    <property type="component" value="Unassembled WGS sequence"/>
</dbReference>
<evidence type="ECO:0000259" key="3">
    <source>
        <dbReference type="PROSITE" id="PS01124"/>
    </source>
</evidence>
<gene>
    <name evidence="4" type="ORF">PZ740_05345</name>
</gene>
<comment type="caution">
    <text evidence="4">The sequence shown here is derived from an EMBL/GenBank/DDBJ whole genome shotgun (WGS) entry which is preliminary data.</text>
</comment>
<feature type="non-terminal residue" evidence="4">
    <location>
        <position position="188"/>
    </location>
</feature>
<keyword evidence="2" id="KW-0804">Transcription</keyword>
<protein>
    <submittedName>
        <fullName evidence="4">Helix-turn-helix domain-containing protein</fullName>
    </submittedName>
</protein>
<dbReference type="EMBL" id="JARGEQ010000042">
    <property type="protein sequence ID" value="MDF1585809.1"/>
    <property type="molecule type" value="Genomic_DNA"/>
</dbReference>
<dbReference type="GO" id="GO:0003700">
    <property type="term" value="F:DNA-binding transcription factor activity"/>
    <property type="evidence" value="ECO:0007669"/>
    <property type="project" value="InterPro"/>
</dbReference>
<keyword evidence="1" id="KW-0805">Transcription regulation</keyword>
<dbReference type="InterPro" id="IPR009057">
    <property type="entry name" value="Homeodomain-like_sf"/>
</dbReference>